<gene>
    <name evidence="1" type="ORF">B0H98_10297</name>
</gene>
<dbReference type="EMBL" id="PVTK01000002">
    <property type="protein sequence ID" value="PRY65573.1"/>
    <property type="molecule type" value="Genomic_DNA"/>
</dbReference>
<keyword evidence="2" id="KW-1185">Reference proteome</keyword>
<sequence>MKNDKRITDSLLVQKHQQLASQKKIGEIRSGIKDLKIVRSENLNKIDDLESEIDAMLSAEGIVFDEALHIEGAGIDSLTKVDEDKIYFENKISALDSVVGNIDDWDSYIFSIKAYTRRNNVDLNVDPFQVLMTESQRIDINKRIQDELTYKKASCDKYDYMLAGTCGMIAGLIDIVFVGTPKQGILGKKTDEAVDGAVKQFAKVLGWKGPKADRDPTASAIGFLEGKFKVNYDQTHTYKSGKMGTDGLVKNLYPGNHHVKSLAHSPDLIGLFFSILNQFNNTSTFVSDGKLVTIDTETFELNGGNFIAKIFAGFCNWFGHLLSDVAGSSGARGNESRGSGIPMPFYSLLQFLEVGEFGKHRDSFAKVSVKVFEQGYDFRHGVALAIPVLISELLTRVCWAFKQRFYHRQDWINCVPSAAVPELRRMLLVSHGTLCLVDGVDAGIKSGGDVVQFMLRANILAWARLGTVATKEVISLYKAGSLDIDAANEYLDREYEKMIGKNNNQLF</sequence>
<organism evidence="1 2">
    <name type="scientific">Vreelandella songnenensis</name>
    <dbReference type="NCBI Taxonomy" id="1176243"/>
    <lineage>
        <taxon>Bacteria</taxon>
        <taxon>Pseudomonadati</taxon>
        <taxon>Pseudomonadota</taxon>
        <taxon>Gammaproteobacteria</taxon>
        <taxon>Oceanospirillales</taxon>
        <taxon>Halomonadaceae</taxon>
        <taxon>Vreelandella</taxon>
    </lineage>
</organism>
<name>A0A2T0V5Y3_9GAMM</name>
<dbReference type="RefSeq" id="WP_106373982.1">
    <property type="nucleotide sequence ID" value="NZ_PVTK01000002.1"/>
</dbReference>
<dbReference type="Proteomes" id="UP000237647">
    <property type="component" value="Unassembled WGS sequence"/>
</dbReference>
<evidence type="ECO:0000313" key="2">
    <source>
        <dbReference type="Proteomes" id="UP000237647"/>
    </source>
</evidence>
<reference evidence="1 2" key="1">
    <citation type="submission" date="2018-03" db="EMBL/GenBank/DDBJ databases">
        <title>Genomic Encyclopedia of Type Strains, Phase III (KMG-III): the genomes of soil and plant-associated and newly described type strains.</title>
        <authorList>
            <person name="Whitman W."/>
        </authorList>
    </citation>
    <scope>NUCLEOTIDE SEQUENCE [LARGE SCALE GENOMIC DNA]</scope>
    <source>
        <strain evidence="1 2">CGMCC 1.12152</strain>
    </source>
</reference>
<accession>A0A2T0V5Y3</accession>
<evidence type="ECO:0000313" key="1">
    <source>
        <dbReference type="EMBL" id="PRY65573.1"/>
    </source>
</evidence>
<protein>
    <submittedName>
        <fullName evidence="1">Uncharacterized protein</fullName>
    </submittedName>
</protein>
<dbReference type="OrthoDB" id="1692525at2"/>
<comment type="caution">
    <text evidence="1">The sequence shown here is derived from an EMBL/GenBank/DDBJ whole genome shotgun (WGS) entry which is preliminary data.</text>
</comment>
<proteinExistence type="predicted"/>
<dbReference type="AlphaFoldDB" id="A0A2T0V5Y3"/>